<evidence type="ECO:0000256" key="10">
    <source>
        <dbReference type="HAMAP-Rule" id="MF_02078"/>
    </source>
</evidence>
<keyword evidence="7 10" id="KW-0472">Membrane</keyword>
<comment type="pathway">
    <text evidence="10">Cell wall biogenesis; peptidoglycan biosynthesis.</text>
</comment>
<keyword evidence="6 10" id="KW-1133">Transmembrane helix</keyword>
<evidence type="ECO:0000256" key="6">
    <source>
        <dbReference type="ARBA" id="ARBA00022989"/>
    </source>
</evidence>
<feature type="transmembrane region" description="Helical" evidence="10">
    <location>
        <begin position="226"/>
        <end position="251"/>
    </location>
</feature>
<keyword evidence="3 10" id="KW-0812">Transmembrane</keyword>
<feature type="transmembrane region" description="Helical" evidence="10">
    <location>
        <begin position="438"/>
        <end position="459"/>
    </location>
</feature>
<protein>
    <recommendedName>
        <fullName evidence="10">Probable lipid II flippase MurJ</fullName>
    </recommendedName>
</protein>
<feature type="transmembrane region" description="Helical" evidence="10">
    <location>
        <begin position="85"/>
        <end position="108"/>
    </location>
</feature>
<evidence type="ECO:0000256" key="9">
    <source>
        <dbReference type="ARBA" id="ARBA00061532"/>
    </source>
</evidence>
<evidence type="ECO:0000256" key="8">
    <source>
        <dbReference type="ARBA" id="ARBA00060041"/>
    </source>
</evidence>
<dbReference type="GO" id="GO:0009252">
    <property type="term" value="P:peptidoglycan biosynthetic process"/>
    <property type="evidence" value="ECO:0007669"/>
    <property type="project" value="UniProtKB-UniRule"/>
</dbReference>
<dbReference type="PRINTS" id="PR01806">
    <property type="entry name" value="VIRFACTRMVIN"/>
</dbReference>
<feature type="transmembrane region" description="Helical" evidence="10">
    <location>
        <begin position="271"/>
        <end position="289"/>
    </location>
</feature>
<dbReference type="InterPro" id="IPR051050">
    <property type="entry name" value="Lipid_II_flippase_MurJ/MviN"/>
</dbReference>
<dbReference type="PANTHER" id="PTHR47019">
    <property type="entry name" value="LIPID II FLIPPASE MURJ"/>
    <property type="match status" value="1"/>
</dbReference>
<evidence type="ECO:0000256" key="4">
    <source>
        <dbReference type="ARBA" id="ARBA00022960"/>
    </source>
</evidence>
<evidence type="ECO:0000256" key="7">
    <source>
        <dbReference type="ARBA" id="ARBA00023136"/>
    </source>
</evidence>
<comment type="function">
    <text evidence="8 10 11">Involved in peptidoglycan biosynthesis. Transports lipid-linked peptidoglycan precursors from the inner to the outer leaflet of the cytoplasmic membrane.</text>
</comment>
<dbReference type="HAMAP" id="MF_02078">
    <property type="entry name" value="MurJ_MviN"/>
    <property type="match status" value="1"/>
</dbReference>
<dbReference type="GO" id="GO:0015648">
    <property type="term" value="F:lipid-linked peptidoglycan transporter activity"/>
    <property type="evidence" value="ECO:0007669"/>
    <property type="project" value="UniProtKB-UniRule"/>
</dbReference>
<feature type="transmembrane region" description="Helical" evidence="10">
    <location>
        <begin position="24"/>
        <end position="43"/>
    </location>
</feature>
<feature type="transmembrane region" description="Helical" evidence="10">
    <location>
        <begin position="128"/>
        <end position="149"/>
    </location>
</feature>
<accession>A0A8J2YJ50</accession>
<keyword evidence="2 10" id="KW-1003">Cell membrane</keyword>
<sequence length="507" mass="53116">MWRKVASVGGLTLVSRVFGFARDVLMAAVLGAGPLGDAFMVAFRLPNHFRAIFAEGAFNAAFVPRYAGTLAASGPEAAKRFASGILGWTLLVHAILLVTAFAAMPWLVGLLAPGFTDDAGQFAQTVELTRITFPYLVLISIVTLISGMLNAHERFAAAAAAPILLNICLIGALLLAPWFPDAAYALAWGVLAAGFAELAFVLWDLRRANIGLGLRKPSVEPETRDFLKGFLPATLGSAGTQIAMFADTIIASFLPSGSVSFLYYADRLYQLPVAIIGIAIGTVLLPDLARRLASGDHTGANRSFNRAIEGSIILGLPFVIVFALEATAVIAVMFGRGAFDARAVEGSAAALAAYAVGLIAVLMLRPVTASFYARRDTLTPVLALGIATAVNVGLKILLVGSMAHAGLALATSVGAWINLLVLFVILMVRGHIVPDRRLIAFTCIAVAAAVAMAAVLWGLRPMVAGLPDLLPVFPGLLPLGLRGAAAASAYLVILGIAWRLLARRLPG</sequence>
<keyword evidence="10 11" id="KW-0813">Transport</keyword>
<feature type="transmembrane region" description="Helical" evidence="10">
    <location>
        <begin position="377"/>
        <end position="399"/>
    </location>
</feature>
<keyword evidence="4 10" id="KW-0133">Cell shape</keyword>
<feature type="transmembrane region" description="Helical" evidence="10">
    <location>
        <begin position="405"/>
        <end position="426"/>
    </location>
</feature>
<dbReference type="AlphaFoldDB" id="A0A8J2YJ50"/>
<keyword evidence="13" id="KW-1185">Reference proteome</keyword>
<feature type="transmembrane region" description="Helical" evidence="10">
    <location>
        <begin position="310"/>
        <end position="334"/>
    </location>
</feature>
<dbReference type="GO" id="GO:0008360">
    <property type="term" value="P:regulation of cell shape"/>
    <property type="evidence" value="ECO:0007669"/>
    <property type="project" value="UniProtKB-UniRule"/>
</dbReference>
<dbReference type="EMBL" id="BMCP01000002">
    <property type="protein sequence ID" value="GGE46094.1"/>
    <property type="molecule type" value="Genomic_DNA"/>
</dbReference>
<dbReference type="UniPathway" id="UPA00219"/>
<comment type="caution">
    <text evidence="12">The sequence shown here is derived from an EMBL/GenBank/DDBJ whole genome shotgun (WGS) entry which is preliminary data.</text>
</comment>
<dbReference type="PIRSF" id="PIRSF002869">
    <property type="entry name" value="MviN"/>
    <property type="match status" value="1"/>
</dbReference>
<dbReference type="Proteomes" id="UP000602745">
    <property type="component" value="Unassembled WGS sequence"/>
</dbReference>
<dbReference type="GO" id="GO:0005886">
    <property type="term" value="C:plasma membrane"/>
    <property type="evidence" value="ECO:0007669"/>
    <property type="project" value="UniProtKB-SubCell"/>
</dbReference>
<dbReference type="PANTHER" id="PTHR47019:SF1">
    <property type="entry name" value="LIPID II FLIPPASE MURJ"/>
    <property type="match status" value="1"/>
</dbReference>
<evidence type="ECO:0000313" key="12">
    <source>
        <dbReference type="EMBL" id="GGE46094.1"/>
    </source>
</evidence>
<keyword evidence="5 10" id="KW-0573">Peptidoglycan synthesis</keyword>
<feature type="transmembrane region" description="Helical" evidence="10">
    <location>
        <begin position="185"/>
        <end position="205"/>
    </location>
</feature>
<evidence type="ECO:0000256" key="5">
    <source>
        <dbReference type="ARBA" id="ARBA00022984"/>
    </source>
</evidence>
<dbReference type="InterPro" id="IPR004268">
    <property type="entry name" value="MurJ"/>
</dbReference>
<reference evidence="12" key="1">
    <citation type="journal article" date="2014" name="Int. J. Syst. Evol. Microbiol.">
        <title>Complete genome sequence of Corynebacterium casei LMG S-19264T (=DSM 44701T), isolated from a smear-ripened cheese.</title>
        <authorList>
            <consortium name="US DOE Joint Genome Institute (JGI-PGF)"/>
            <person name="Walter F."/>
            <person name="Albersmeier A."/>
            <person name="Kalinowski J."/>
            <person name="Ruckert C."/>
        </authorList>
    </citation>
    <scope>NUCLEOTIDE SEQUENCE</scope>
    <source>
        <strain evidence="12">CCM 7684</strain>
    </source>
</reference>
<dbReference type="GO" id="GO:0034204">
    <property type="term" value="P:lipid translocation"/>
    <property type="evidence" value="ECO:0007669"/>
    <property type="project" value="TreeGrafter"/>
</dbReference>
<name>A0A8J2YJ50_9RHOB</name>
<feature type="transmembrane region" description="Helical" evidence="10">
    <location>
        <begin position="479"/>
        <end position="501"/>
    </location>
</feature>
<evidence type="ECO:0000256" key="2">
    <source>
        <dbReference type="ARBA" id="ARBA00022475"/>
    </source>
</evidence>
<evidence type="ECO:0000256" key="3">
    <source>
        <dbReference type="ARBA" id="ARBA00022692"/>
    </source>
</evidence>
<gene>
    <name evidence="10" type="primary">murJ</name>
    <name evidence="12" type="ORF">GCM10007276_24090</name>
</gene>
<feature type="transmembrane region" description="Helical" evidence="10">
    <location>
        <begin position="346"/>
        <end position="365"/>
    </location>
</feature>
<reference evidence="12" key="2">
    <citation type="submission" date="2020-09" db="EMBL/GenBank/DDBJ databases">
        <authorList>
            <person name="Sun Q."/>
            <person name="Sedlacek I."/>
        </authorList>
    </citation>
    <scope>NUCLEOTIDE SEQUENCE</scope>
    <source>
        <strain evidence="12">CCM 7684</strain>
    </source>
</reference>
<dbReference type="CDD" id="cd13123">
    <property type="entry name" value="MATE_MurJ_like"/>
    <property type="match status" value="1"/>
</dbReference>
<feature type="transmembrane region" description="Helical" evidence="10">
    <location>
        <begin position="156"/>
        <end position="179"/>
    </location>
</feature>
<evidence type="ECO:0000256" key="11">
    <source>
        <dbReference type="PIRNR" id="PIRNR002869"/>
    </source>
</evidence>
<keyword evidence="10" id="KW-0997">Cell inner membrane</keyword>
<dbReference type="NCBIfam" id="TIGR01695">
    <property type="entry name" value="murJ_mviN"/>
    <property type="match status" value="1"/>
</dbReference>
<dbReference type="Pfam" id="PF03023">
    <property type="entry name" value="MurJ"/>
    <property type="match status" value="1"/>
</dbReference>
<comment type="subcellular location">
    <subcellularLocation>
        <location evidence="10">Cell inner membrane</location>
        <topology evidence="10">Multi-pass membrane protein</topology>
    </subcellularLocation>
    <subcellularLocation>
        <location evidence="1">Cell membrane</location>
        <topology evidence="1">Multi-pass membrane protein</topology>
    </subcellularLocation>
</comment>
<evidence type="ECO:0000256" key="1">
    <source>
        <dbReference type="ARBA" id="ARBA00004651"/>
    </source>
</evidence>
<proteinExistence type="inferred from homology"/>
<keyword evidence="10 11" id="KW-0961">Cell wall biogenesis/degradation</keyword>
<organism evidence="12 13">
    <name type="scientific">Agaricicola taiwanensis</name>
    <dbReference type="NCBI Taxonomy" id="591372"/>
    <lineage>
        <taxon>Bacteria</taxon>
        <taxon>Pseudomonadati</taxon>
        <taxon>Pseudomonadota</taxon>
        <taxon>Alphaproteobacteria</taxon>
        <taxon>Rhodobacterales</taxon>
        <taxon>Paracoccaceae</taxon>
        <taxon>Agaricicola</taxon>
    </lineage>
</organism>
<evidence type="ECO:0000313" key="13">
    <source>
        <dbReference type="Proteomes" id="UP000602745"/>
    </source>
</evidence>
<dbReference type="RefSeq" id="WP_188409960.1">
    <property type="nucleotide sequence ID" value="NZ_BMCP01000002.1"/>
</dbReference>
<dbReference type="GO" id="GO:0071555">
    <property type="term" value="P:cell wall organization"/>
    <property type="evidence" value="ECO:0007669"/>
    <property type="project" value="UniProtKB-UniRule"/>
</dbReference>
<comment type="similarity">
    <text evidence="9 10 11">Belongs to the MurJ/MviN family.</text>
</comment>